<dbReference type="Proteomes" id="UP000007881">
    <property type="component" value="Chromosome"/>
</dbReference>
<dbReference type="AlphaFoldDB" id="I0IC44"/>
<evidence type="ECO:0000256" key="5">
    <source>
        <dbReference type="ARBA" id="ARBA00022989"/>
    </source>
</evidence>
<dbReference type="InterPro" id="IPR039428">
    <property type="entry name" value="NUOK/Mnh_C1-like"/>
</dbReference>
<evidence type="ECO:0000313" key="10">
    <source>
        <dbReference type="Proteomes" id="UP000007881"/>
    </source>
</evidence>
<dbReference type="eggNOG" id="COG1006">
    <property type="taxonomic scope" value="Bacteria"/>
</dbReference>
<organism evidence="9 10">
    <name type="scientific">Phycisphaera mikurensis (strain NBRC 102666 / KCTC 22515 / FYK2301M01)</name>
    <dbReference type="NCBI Taxonomy" id="1142394"/>
    <lineage>
        <taxon>Bacteria</taxon>
        <taxon>Pseudomonadati</taxon>
        <taxon>Planctomycetota</taxon>
        <taxon>Phycisphaerae</taxon>
        <taxon>Phycisphaerales</taxon>
        <taxon>Phycisphaeraceae</taxon>
        <taxon>Phycisphaera</taxon>
    </lineage>
</organism>
<dbReference type="PANTHER" id="PTHR34583">
    <property type="entry name" value="ANTIPORTER SUBUNIT MNHC2-RELATED"/>
    <property type="match status" value="1"/>
</dbReference>
<dbReference type="EMBL" id="AP012338">
    <property type="protein sequence ID" value="BAM02832.1"/>
    <property type="molecule type" value="Genomic_DNA"/>
</dbReference>
<dbReference type="KEGG" id="phm:PSMK_06730"/>
<keyword evidence="6 8" id="KW-0472">Membrane</keyword>
<keyword evidence="10" id="KW-1185">Reference proteome</keyword>
<dbReference type="HOGENOM" id="CLU_1523785_0_0_0"/>
<sequence>MIFVLACCVAACFGVSVYLLLSREMKGVAMGVFLLSHAANLAILAVSGSAVLPGEGGEGYSIKRPPVSSYAFDAQLRSGEVSAALDVMVDPLPQALILTAIVIGFAVMGLTLTLLVVTSRAAGSMSVAELAAIKTGAAGDPDGPGLDGGLAATPVDEARPAAASIGRTSPSTGGGT</sequence>
<feature type="compositionally biased region" description="Low complexity" evidence="7">
    <location>
        <begin position="138"/>
        <end position="152"/>
    </location>
</feature>
<accession>I0IC44</accession>
<dbReference type="Gene3D" id="1.10.287.3510">
    <property type="match status" value="1"/>
</dbReference>
<evidence type="ECO:0000256" key="6">
    <source>
        <dbReference type="ARBA" id="ARBA00023136"/>
    </source>
</evidence>
<keyword evidence="4 8" id="KW-0812">Transmembrane</keyword>
<evidence type="ECO:0000256" key="4">
    <source>
        <dbReference type="ARBA" id="ARBA00022692"/>
    </source>
</evidence>
<proteinExistence type="inferred from homology"/>
<dbReference type="GO" id="GO:0005886">
    <property type="term" value="C:plasma membrane"/>
    <property type="evidence" value="ECO:0007669"/>
    <property type="project" value="UniProtKB-SubCell"/>
</dbReference>
<evidence type="ECO:0000313" key="9">
    <source>
        <dbReference type="EMBL" id="BAM02832.1"/>
    </source>
</evidence>
<feature type="region of interest" description="Disordered" evidence="7">
    <location>
        <begin position="138"/>
        <end position="176"/>
    </location>
</feature>
<comment type="similarity">
    <text evidence="2">Belongs to the CPA3 antiporters (TC 2.A.63) subunit C family.</text>
</comment>
<dbReference type="InterPro" id="IPR050601">
    <property type="entry name" value="CPA3_antiporter_subunitC"/>
</dbReference>
<name>I0IC44_PHYMF</name>
<dbReference type="STRING" id="1142394.PSMK_06730"/>
<keyword evidence="3" id="KW-1003">Cell membrane</keyword>
<reference evidence="9 10" key="1">
    <citation type="submission" date="2012-02" db="EMBL/GenBank/DDBJ databases">
        <title>Complete genome sequence of Phycisphaera mikurensis NBRC 102666.</title>
        <authorList>
            <person name="Ankai A."/>
            <person name="Hosoyama A."/>
            <person name="Terui Y."/>
            <person name="Sekine M."/>
            <person name="Fukai R."/>
            <person name="Kato Y."/>
            <person name="Nakamura S."/>
            <person name="Yamada-Narita S."/>
            <person name="Kawakoshi A."/>
            <person name="Fukunaga Y."/>
            <person name="Yamazaki S."/>
            <person name="Fujita N."/>
        </authorList>
    </citation>
    <scope>NUCLEOTIDE SEQUENCE [LARGE SCALE GENOMIC DNA]</scope>
    <source>
        <strain evidence="10">NBRC 102666 / KCTC 22515 / FYK2301M01</strain>
    </source>
</reference>
<comment type="subcellular location">
    <subcellularLocation>
        <location evidence="1">Cell membrane</location>
        <topology evidence="1">Multi-pass membrane protein</topology>
    </subcellularLocation>
</comment>
<evidence type="ECO:0000256" key="2">
    <source>
        <dbReference type="ARBA" id="ARBA00010388"/>
    </source>
</evidence>
<dbReference type="PANTHER" id="PTHR34583:SF2">
    <property type="entry name" value="ANTIPORTER SUBUNIT MNHC2-RELATED"/>
    <property type="match status" value="1"/>
</dbReference>
<gene>
    <name evidence="9" type="primary">mrpC</name>
    <name evidence="9" type="ordered locus">PSMK_06730</name>
</gene>
<dbReference type="RefSeq" id="WP_014436052.1">
    <property type="nucleotide sequence ID" value="NC_017080.1"/>
</dbReference>
<evidence type="ECO:0000256" key="7">
    <source>
        <dbReference type="SAM" id="MobiDB-lite"/>
    </source>
</evidence>
<feature type="compositionally biased region" description="Polar residues" evidence="7">
    <location>
        <begin position="166"/>
        <end position="176"/>
    </location>
</feature>
<evidence type="ECO:0000256" key="8">
    <source>
        <dbReference type="SAM" id="Phobius"/>
    </source>
</evidence>
<keyword evidence="5 8" id="KW-1133">Transmembrane helix</keyword>
<evidence type="ECO:0000256" key="1">
    <source>
        <dbReference type="ARBA" id="ARBA00004651"/>
    </source>
</evidence>
<feature type="transmembrane region" description="Helical" evidence="8">
    <location>
        <begin position="95"/>
        <end position="117"/>
    </location>
</feature>
<protein>
    <submittedName>
        <fullName evidence="9">Na(+)/H(+) antiporter subunit C</fullName>
    </submittedName>
</protein>
<evidence type="ECO:0000256" key="3">
    <source>
        <dbReference type="ARBA" id="ARBA00022475"/>
    </source>
</evidence>
<dbReference type="Pfam" id="PF00420">
    <property type="entry name" value="Oxidored_q2"/>
    <property type="match status" value="1"/>
</dbReference>